<accession>A0A7W6ERX1</accession>
<dbReference type="EMBL" id="JACIBY010000008">
    <property type="protein sequence ID" value="MBB3839912.1"/>
    <property type="molecule type" value="Genomic_DNA"/>
</dbReference>
<keyword evidence="1" id="KW-0472">Membrane</keyword>
<keyword evidence="3" id="KW-1185">Reference proteome</keyword>
<evidence type="ECO:0000313" key="2">
    <source>
        <dbReference type="EMBL" id="MBB3839912.1"/>
    </source>
</evidence>
<protein>
    <submittedName>
        <fullName evidence="2">Uncharacterized protein</fullName>
    </submittedName>
</protein>
<dbReference type="AlphaFoldDB" id="A0A7W6ERX1"/>
<reference evidence="2 3" key="1">
    <citation type="submission" date="2020-08" db="EMBL/GenBank/DDBJ databases">
        <title>Genomic Encyclopedia of Type Strains, Phase IV (KMG-IV): sequencing the most valuable type-strain genomes for metagenomic binning, comparative biology and taxonomic classification.</title>
        <authorList>
            <person name="Goeker M."/>
        </authorList>
    </citation>
    <scope>NUCLEOTIDE SEQUENCE [LARGE SCALE GENOMIC DNA]</scope>
    <source>
        <strain evidence="2 3">DSM 17976</strain>
    </source>
</reference>
<gene>
    <name evidence="2" type="ORF">FHS57_003923</name>
</gene>
<sequence length="43" mass="4993">METSQLVKSKLFKVFVVVFIAACLFKIFGSGYDFGQWLYRSTH</sequence>
<keyword evidence="1" id="KW-0812">Transmembrane</keyword>
<dbReference type="Proteomes" id="UP000541352">
    <property type="component" value="Unassembled WGS sequence"/>
</dbReference>
<evidence type="ECO:0000256" key="1">
    <source>
        <dbReference type="SAM" id="Phobius"/>
    </source>
</evidence>
<name>A0A7W6ERX1_9BACT</name>
<evidence type="ECO:0000313" key="3">
    <source>
        <dbReference type="Proteomes" id="UP000541352"/>
    </source>
</evidence>
<organism evidence="2 3">
    <name type="scientific">Runella defluvii</name>
    <dbReference type="NCBI Taxonomy" id="370973"/>
    <lineage>
        <taxon>Bacteria</taxon>
        <taxon>Pseudomonadati</taxon>
        <taxon>Bacteroidota</taxon>
        <taxon>Cytophagia</taxon>
        <taxon>Cytophagales</taxon>
        <taxon>Spirosomataceae</taxon>
        <taxon>Runella</taxon>
    </lineage>
</organism>
<keyword evidence="1" id="KW-1133">Transmembrane helix</keyword>
<proteinExistence type="predicted"/>
<comment type="caution">
    <text evidence="2">The sequence shown here is derived from an EMBL/GenBank/DDBJ whole genome shotgun (WGS) entry which is preliminary data.</text>
</comment>
<feature type="transmembrane region" description="Helical" evidence="1">
    <location>
        <begin position="12"/>
        <end position="32"/>
    </location>
</feature>